<protein>
    <submittedName>
        <fullName evidence="2">Uncharacterized protein</fullName>
    </submittedName>
</protein>
<name>A0AAD4EQJ0_9PEZI</name>
<accession>A0AAD4EQJ0</accession>
<feature type="region of interest" description="Disordered" evidence="1">
    <location>
        <begin position="1"/>
        <end position="39"/>
    </location>
</feature>
<proteinExistence type="predicted"/>
<comment type="caution">
    <text evidence="2">The sequence shown here is derived from an EMBL/GenBank/DDBJ whole genome shotgun (WGS) entry which is preliminary data.</text>
</comment>
<reference evidence="2" key="1">
    <citation type="submission" date="2023-02" db="EMBL/GenBank/DDBJ databases">
        <authorList>
            <person name="Palmer J.M."/>
        </authorList>
    </citation>
    <scope>NUCLEOTIDE SEQUENCE</scope>
    <source>
        <strain evidence="2">FW57</strain>
    </source>
</reference>
<evidence type="ECO:0000313" key="3">
    <source>
        <dbReference type="Proteomes" id="UP001197093"/>
    </source>
</evidence>
<keyword evidence="3" id="KW-1185">Reference proteome</keyword>
<dbReference type="AlphaFoldDB" id="A0AAD4EQJ0"/>
<feature type="compositionally biased region" description="Low complexity" evidence="1">
    <location>
        <begin position="11"/>
        <end position="23"/>
    </location>
</feature>
<dbReference type="Proteomes" id="UP001197093">
    <property type="component" value="Unassembled WGS sequence"/>
</dbReference>
<evidence type="ECO:0000313" key="2">
    <source>
        <dbReference type="EMBL" id="KAG7285505.1"/>
    </source>
</evidence>
<dbReference type="EMBL" id="JAHCVI010000005">
    <property type="protein sequence ID" value="KAG7285505.1"/>
    <property type="molecule type" value="Genomic_DNA"/>
</dbReference>
<gene>
    <name evidence="2" type="ORF">NEMBOFW57_010134</name>
</gene>
<organism evidence="2 3">
    <name type="scientific">Staphylotrichum longicolle</name>
    <dbReference type="NCBI Taxonomy" id="669026"/>
    <lineage>
        <taxon>Eukaryota</taxon>
        <taxon>Fungi</taxon>
        <taxon>Dikarya</taxon>
        <taxon>Ascomycota</taxon>
        <taxon>Pezizomycotina</taxon>
        <taxon>Sordariomycetes</taxon>
        <taxon>Sordariomycetidae</taxon>
        <taxon>Sordariales</taxon>
        <taxon>Chaetomiaceae</taxon>
        <taxon>Staphylotrichum</taxon>
    </lineage>
</organism>
<feature type="compositionally biased region" description="Polar residues" evidence="1">
    <location>
        <begin position="1"/>
        <end position="10"/>
    </location>
</feature>
<evidence type="ECO:0000256" key="1">
    <source>
        <dbReference type="SAM" id="MobiDB-lite"/>
    </source>
</evidence>
<sequence>MPTTGESAMLSNNAASKNGGNASTDHVHDDTNKEHKTGDCPKPRCAFCRKVDHHELVCMSRWIDPELSYVPKSIPYLPTVDFSYKYK</sequence>
<feature type="compositionally biased region" description="Basic and acidic residues" evidence="1">
    <location>
        <begin position="25"/>
        <end position="39"/>
    </location>
</feature>